<name>A0A2P1CAF5_9CAUD</name>
<dbReference type="Proteomes" id="UP000240649">
    <property type="component" value="Segment"/>
</dbReference>
<proteinExistence type="predicted"/>
<dbReference type="PROSITE" id="PS51257">
    <property type="entry name" value="PROKAR_LIPOPROTEIN"/>
    <property type="match status" value="1"/>
</dbReference>
<accession>A0A2P1CAF5</accession>
<sequence>MKDTFLCPGLVVKMDGKTGQHLVILYCWSSSCDVFNPKTGNQFSVSTSTIRSRGTLVGSNFKRKGDD</sequence>
<dbReference type="GeneID" id="77948311"/>
<dbReference type="KEGG" id="vg:77948311"/>
<protein>
    <submittedName>
        <fullName evidence="1">Uncharacterized protein</fullName>
    </submittedName>
</protein>
<reference evidence="1 2" key="1">
    <citation type="submission" date="2018-01" db="EMBL/GenBank/DDBJ databases">
        <title>Draft Genome Sequence of Salmonella Enteritidis Phage SE131.</title>
        <authorList>
            <person name="Kim Y."/>
            <person name="Han B.K."/>
            <person name="Kim H."/>
            <person name="Kim D."/>
        </authorList>
    </citation>
    <scope>NUCLEOTIDE SEQUENCE [LARGE SCALE GENOMIC DNA]</scope>
</reference>
<dbReference type="EMBL" id="MG873442">
    <property type="protein sequence ID" value="AVJ48192.1"/>
    <property type="molecule type" value="Genomic_DNA"/>
</dbReference>
<dbReference type="RefSeq" id="YP_010672041.1">
    <property type="nucleotide sequence ID" value="NC_070974.1"/>
</dbReference>
<organism evidence="1 2">
    <name type="scientific">Salmonella phage SE131</name>
    <dbReference type="NCBI Taxonomy" id="2081631"/>
    <lineage>
        <taxon>Viruses</taxon>
        <taxon>Duplodnaviria</taxon>
        <taxon>Heunggongvirae</taxon>
        <taxon>Uroviricota</taxon>
        <taxon>Caudoviricetes</taxon>
        <taxon>Grimontviridae</taxon>
        <taxon>Moazamivirus</taxon>
        <taxon>Moazamivirus SE131</taxon>
    </lineage>
</organism>
<evidence type="ECO:0000313" key="1">
    <source>
        <dbReference type="EMBL" id="AVJ48192.1"/>
    </source>
</evidence>
<keyword evidence="2" id="KW-1185">Reference proteome</keyword>
<evidence type="ECO:0000313" key="2">
    <source>
        <dbReference type="Proteomes" id="UP000240649"/>
    </source>
</evidence>